<reference evidence="4" key="1">
    <citation type="submission" date="2018-08" db="EMBL/GenBank/DDBJ databases">
        <authorList>
            <person name="Kim S.-J."/>
            <person name="Jung G.-Y."/>
        </authorList>
    </citation>
    <scope>NUCLEOTIDE SEQUENCE [LARGE SCALE GENOMIC DNA]</scope>
    <source>
        <strain evidence="4">GY_G</strain>
    </source>
</reference>
<dbReference type="Pfam" id="PF01541">
    <property type="entry name" value="GIY-YIG"/>
    <property type="match status" value="1"/>
</dbReference>
<dbReference type="InterPro" id="IPR035901">
    <property type="entry name" value="GIY-YIG_endonuc_sf"/>
</dbReference>
<dbReference type="InterPro" id="IPR050190">
    <property type="entry name" value="UPF0213_domain"/>
</dbReference>
<comment type="caution">
    <text evidence="3">The sequence shown here is derived from an EMBL/GenBank/DDBJ whole genome shotgun (WGS) entry which is preliminary data.</text>
</comment>
<keyword evidence="4" id="KW-1185">Reference proteome</keyword>
<dbReference type="Gene3D" id="3.40.1440.10">
    <property type="entry name" value="GIY-YIG endonuclease"/>
    <property type="match status" value="1"/>
</dbReference>
<dbReference type="SUPFAM" id="SSF82771">
    <property type="entry name" value="GIY-YIG endonuclease"/>
    <property type="match status" value="1"/>
</dbReference>
<evidence type="ECO:0000259" key="2">
    <source>
        <dbReference type="PROSITE" id="PS50164"/>
    </source>
</evidence>
<evidence type="ECO:0000256" key="1">
    <source>
        <dbReference type="ARBA" id="ARBA00007435"/>
    </source>
</evidence>
<dbReference type="PROSITE" id="PS50164">
    <property type="entry name" value="GIY_YIG"/>
    <property type="match status" value="1"/>
</dbReference>
<dbReference type="OrthoDB" id="287318at2"/>
<protein>
    <submittedName>
        <fullName evidence="3">GIY-YIG nuclease family protein</fullName>
    </submittedName>
</protein>
<dbReference type="CDD" id="cd10448">
    <property type="entry name" value="GIY-YIG_unchar_3"/>
    <property type="match status" value="1"/>
</dbReference>
<name>A0A371B5T2_9SPHN</name>
<evidence type="ECO:0000313" key="3">
    <source>
        <dbReference type="EMBL" id="RDV02803.1"/>
    </source>
</evidence>
<accession>A0A371B5T2</accession>
<feature type="domain" description="GIY-YIG" evidence="2">
    <location>
        <begin position="5"/>
        <end position="82"/>
    </location>
</feature>
<comment type="similarity">
    <text evidence="1">Belongs to the UPF0213 family.</text>
</comment>
<organism evidence="3 4">
    <name type="scientific">Sphingorhabdus pulchriflava</name>
    <dbReference type="NCBI Taxonomy" id="2292257"/>
    <lineage>
        <taxon>Bacteria</taxon>
        <taxon>Pseudomonadati</taxon>
        <taxon>Pseudomonadota</taxon>
        <taxon>Alphaproteobacteria</taxon>
        <taxon>Sphingomonadales</taxon>
        <taxon>Sphingomonadaceae</taxon>
        <taxon>Sphingorhabdus</taxon>
    </lineage>
</organism>
<dbReference type="PANTHER" id="PTHR34477:SF5">
    <property type="entry name" value="BSL5627 PROTEIN"/>
    <property type="match status" value="1"/>
</dbReference>
<dbReference type="AlphaFoldDB" id="A0A371B5T2"/>
<dbReference type="InterPro" id="IPR000305">
    <property type="entry name" value="GIY-YIG_endonuc"/>
</dbReference>
<proteinExistence type="inferred from homology"/>
<dbReference type="SMART" id="SM00465">
    <property type="entry name" value="GIYc"/>
    <property type="match status" value="1"/>
</dbReference>
<dbReference type="RefSeq" id="WP_115549905.1">
    <property type="nucleotide sequence ID" value="NZ_QRGP01000002.1"/>
</dbReference>
<dbReference type="PANTHER" id="PTHR34477">
    <property type="entry name" value="UPF0213 PROTEIN YHBQ"/>
    <property type="match status" value="1"/>
</dbReference>
<sequence>MHENFQPTVYIMTNRKQGALYTGVTSDLMNRILQHREEMFEGHSKRVGAKLLVWYEQHGTMETAILREKRIKNWNRQWRINLIEKDNPDWRDLAIEMGFRPLWTTK</sequence>
<evidence type="ECO:0000313" key="4">
    <source>
        <dbReference type="Proteomes" id="UP000263833"/>
    </source>
</evidence>
<dbReference type="EMBL" id="QRGP01000002">
    <property type="protein sequence ID" value="RDV02803.1"/>
    <property type="molecule type" value="Genomic_DNA"/>
</dbReference>
<dbReference type="Proteomes" id="UP000263833">
    <property type="component" value="Unassembled WGS sequence"/>
</dbReference>
<gene>
    <name evidence="3" type="ORF">DXH95_12780</name>
</gene>